<dbReference type="EMBL" id="MARB01000021">
    <property type="protein sequence ID" value="ODJ86525.1"/>
    <property type="molecule type" value="Genomic_DNA"/>
</dbReference>
<evidence type="ECO:0000256" key="2">
    <source>
        <dbReference type="ARBA" id="ARBA00009677"/>
    </source>
</evidence>
<dbReference type="OrthoDB" id="9788334at2"/>
<evidence type="ECO:0000256" key="3">
    <source>
        <dbReference type="ARBA" id="ARBA00014376"/>
    </source>
</evidence>
<gene>
    <name evidence="9" type="primary">flgB</name>
    <name evidence="9" type="ORF">CODIS_33090</name>
</gene>
<feature type="domain" description="Flagellar basal body rod protein N-terminal" evidence="8">
    <location>
        <begin position="9"/>
        <end position="37"/>
    </location>
</feature>
<keyword evidence="4 6" id="KW-0975">Bacterial flagellum</keyword>
<comment type="subunit">
    <text evidence="6">The basal body constitutes a major portion of the flagellar organelle and consists of a number of rings mounted on a central rod.</text>
</comment>
<dbReference type="PANTHER" id="PTHR30435">
    <property type="entry name" value="FLAGELLAR PROTEIN"/>
    <property type="match status" value="1"/>
</dbReference>
<proteinExistence type="inferred from homology"/>
<keyword evidence="10" id="KW-1185">Reference proteome</keyword>
<sequence>MNFDNLFGIHERALVLRSQRAEVLAANLANADTPGYKARDFDFKALLNSEMNSSTRLRTTDSRHIQPETGPVPPSQLLYRTPMQPSLDGNTVDTEREHVAYSGNAIEYQASLSFINSKISGIRKAIKGE</sequence>
<keyword evidence="9" id="KW-0969">Cilium</keyword>
<evidence type="ECO:0000313" key="9">
    <source>
        <dbReference type="EMBL" id="ODJ86525.1"/>
    </source>
</evidence>
<dbReference type="Pfam" id="PF00460">
    <property type="entry name" value="Flg_bb_rod"/>
    <property type="match status" value="1"/>
</dbReference>
<evidence type="ECO:0000256" key="7">
    <source>
        <dbReference type="SAM" id="MobiDB-lite"/>
    </source>
</evidence>
<feature type="region of interest" description="Disordered" evidence="7">
    <location>
        <begin position="54"/>
        <end position="90"/>
    </location>
</feature>
<dbReference type="PIRSF" id="PIRSF002889">
    <property type="entry name" value="Rod_FlgB"/>
    <property type="match status" value="1"/>
</dbReference>
<dbReference type="PROSITE" id="PS00588">
    <property type="entry name" value="FLAGELLA_BB_ROD"/>
    <property type="match status" value="1"/>
</dbReference>
<name>A0A7Z0VJD0_9GAMM</name>
<dbReference type="GO" id="GO:0071978">
    <property type="term" value="P:bacterial-type flagellum-dependent swarming motility"/>
    <property type="evidence" value="ECO:0007669"/>
    <property type="project" value="TreeGrafter"/>
</dbReference>
<evidence type="ECO:0000256" key="6">
    <source>
        <dbReference type="PIRNR" id="PIRNR002889"/>
    </source>
</evidence>
<dbReference type="InterPro" id="IPR001444">
    <property type="entry name" value="Flag_bb_rod_N"/>
</dbReference>
<keyword evidence="9" id="KW-0282">Flagellum</keyword>
<dbReference type="GO" id="GO:0030694">
    <property type="term" value="C:bacterial-type flagellum basal body, rod"/>
    <property type="evidence" value="ECO:0007669"/>
    <property type="project" value="InterPro"/>
</dbReference>
<dbReference type="NCBIfam" id="TIGR01396">
    <property type="entry name" value="FlgB"/>
    <property type="match status" value="1"/>
</dbReference>
<keyword evidence="9" id="KW-0966">Cell projection</keyword>
<comment type="caution">
    <text evidence="9">The sequence shown here is derived from an EMBL/GenBank/DDBJ whole genome shotgun (WGS) entry which is preliminary data.</text>
</comment>
<reference evidence="9 10" key="1">
    <citation type="submission" date="2016-06" db="EMBL/GenBank/DDBJ databases">
        <title>Genome sequence of endosymbiont of Candidatus Endolucinida thiodiazotropha.</title>
        <authorList>
            <person name="Poehlein A."/>
            <person name="Koenig S."/>
            <person name="Heiden S.E."/>
            <person name="Thuermer A."/>
            <person name="Voget S."/>
            <person name="Daniel R."/>
            <person name="Markert S."/>
            <person name="Gros O."/>
            <person name="Schweder T."/>
        </authorList>
    </citation>
    <scope>NUCLEOTIDE SEQUENCE [LARGE SCALE GENOMIC DNA]</scope>
    <source>
        <strain evidence="9 10">COS</strain>
    </source>
</reference>
<comment type="function">
    <text evidence="5 6">Structural component of flagellum, the bacterial motility apparatus. Part of the rod structure of flagellar basal body.</text>
</comment>
<comment type="similarity">
    <text evidence="2 6">Belongs to the flagella basal body rod proteins family.</text>
</comment>
<evidence type="ECO:0000313" key="10">
    <source>
        <dbReference type="Proteomes" id="UP000094769"/>
    </source>
</evidence>
<evidence type="ECO:0000256" key="1">
    <source>
        <dbReference type="ARBA" id="ARBA00004117"/>
    </source>
</evidence>
<protein>
    <recommendedName>
        <fullName evidence="3 6">Flagellar basal body rod protein FlgB</fullName>
    </recommendedName>
</protein>
<organism evidence="9 10">
    <name type="scientific">Candidatus Thiodiazotropha endolucinida</name>
    <dbReference type="NCBI Taxonomy" id="1655433"/>
    <lineage>
        <taxon>Bacteria</taxon>
        <taxon>Pseudomonadati</taxon>
        <taxon>Pseudomonadota</taxon>
        <taxon>Gammaproteobacteria</taxon>
        <taxon>Chromatiales</taxon>
        <taxon>Sedimenticolaceae</taxon>
        <taxon>Candidatus Thiodiazotropha</taxon>
    </lineage>
</organism>
<dbReference type="AlphaFoldDB" id="A0A7Z0VJD0"/>
<dbReference type="Proteomes" id="UP000094769">
    <property type="component" value="Unassembled WGS sequence"/>
</dbReference>
<accession>A0A7Z0VJD0</accession>
<evidence type="ECO:0000256" key="4">
    <source>
        <dbReference type="ARBA" id="ARBA00023143"/>
    </source>
</evidence>
<dbReference type="InterPro" id="IPR006300">
    <property type="entry name" value="FlgB"/>
</dbReference>
<dbReference type="InterPro" id="IPR019776">
    <property type="entry name" value="Flagellar_basal_body_rod_CS"/>
</dbReference>
<evidence type="ECO:0000259" key="8">
    <source>
        <dbReference type="Pfam" id="PF00460"/>
    </source>
</evidence>
<evidence type="ECO:0000256" key="5">
    <source>
        <dbReference type="ARBA" id="ARBA00024934"/>
    </source>
</evidence>
<comment type="subcellular location">
    <subcellularLocation>
        <location evidence="1 6">Bacterial flagellum basal body</location>
    </subcellularLocation>
</comment>
<dbReference type="PANTHER" id="PTHR30435:SF12">
    <property type="entry name" value="FLAGELLAR BASAL BODY ROD PROTEIN FLGB"/>
    <property type="match status" value="1"/>
</dbReference>
<dbReference type="RefSeq" id="WP_069126978.1">
    <property type="nucleotide sequence ID" value="NZ_MARB01000021.1"/>
</dbReference>